<dbReference type="AlphaFoldDB" id="A0A4Y2U8R5"/>
<name>A0A4Y2U8R5_ARAVE</name>
<keyword evidence="2" id="KW-1185">Reference proteome</keyword>
<organism evidence="1 2">
    <name type="scientific">Araneus ventricosus</name>
    <name type="common">Orbweaver spider</name>
    <name type="synonym">Epeira ventricosa</name>
    <dbReference type="NCBI Taxonomy" id="182803"/>
    <lineage>
        <taxon>Eukaryota</taxon>
        <taxon>Metazoa</taxon>
        <taxon>Ecdysozoa</taxon>
        <taxon>Arthropoda</taxon>
        <taxon>Chelicerata</taxon>
        <taxon>Arachnida</taxon>
        <taxon>Araneae</taxon>
        <taxon>Araneomorphae</taxon>
        <taxon>Entelegynae</taxon>
        <taxon>Araneoidea</taxon>
        <taxon>Araneidae</taxon>
        <taxon>Araneus</taxon>
    </lineage>
</organism>
<evidence type="ECO:0000313" key="1">
    <source>
        <dbReference type="EMBL" id="GBO09385.1"/>
    </source>
</evidence>
<dbReference type="Proteomes" id="UP000499080">
    <property type="component" value="Unassembled WGS sequence"/>
</dbReference>
<reference evidence="1 2" key="1">
    <citation type="journal article" date="2019" name="Sci. Rep.">
        <title>Orb-weaving spider Araneus ventricosus genome elucidates the spidroin gene catalogue.</title>
        <authorList>
            <person name="Kono N."/>
            <person name="Nakamura H."/>
            <person name="Ohtoshi R."/>
            <person name="Moran D.A.P."/>
            <person name="Shinohara A."/>
            <person name="Yoshida Y."/>
            <person name="Fujiwara M."/>
            <person name="Mori M."/>
            <person name="Tomita M."/>
            <person name="Arakawa K."/>
        </authorList>
    </citation>
    <scope>NUCLEOTIDE SEQUENCE [LARGE SCALE GENOMIC DNA]</scope>
</reference>
<gene>
    <name evidence="1" type="ORF">AVEN_205366_1</name>
</gene>
<accession>A0A4Y2U8R5</accession>
<protein>
    <submittedName>
        <fullName evidence="1">Uncharacterized protein</fullName>
    </submittedName>
</protein>
<proteinExistence type="predicted"/>
<sequence>MTLNPHEMIPRCGLCFGLGQDFEVACFLEEEPFLFGCGVSEVKRLEMASGGKDWSRETLSECCFHGIVGRKYRRRVLWELVQ</sequence>
<comment type="caution">
    <text evidence="1">The sequence shown here is derived from an EMBL/GenBank/DDBJ whole genome shotgun (WGS) entry which is preliminary data.</text>
</comment>
<evidence type="ECO:0000313" key="2">
    <source>
        <dbReference type="Proteomes" id="UP000499080"/>
    </source>
</evidence>
<dbReference type="EMBL" id="BGPR01034839">
    <property type="protein sequence ID" value="GBO09385.1"/>
    <property type="molecule type" value="Genomic_DNA"/>
</dbReference>